<feature type="transmembrane region" description="Helical" evidence="6">
    <location>
        <begin position="93"/>
        <end position="111"/>
    </location>
</feature>
<dbReference type="AlphaFoldDB" id="A0AA86IPR1"/>
<protein>
    <recommendedName>
        <fullName evidence="6">Copper resistance protein D</fullName>
    </recommendedName>
</protein>
<reference evidence="8" key="1">
    <citation type="submission" date="2021-04" db="EMBL/GenBank/DDBJ databases">
        <title>Difference and commonality of drug resistance evolution in various bacteria. and drug sensitivity profiles.</title>
        <authorList>
            <person name="Maeda T."/>
            <person name="Shibai A."/>
            <person name="Kawada K."/>
            <person name="Kotani H."/>
            <person name="Tarusawa Y."/>
            <person name="Tanabe K."/>
            <person name="Furusawa C."/>
        </authorList>
    </citation>
    <scope>NUCLEOTIDE SEQUENCE</scope>
    <source>
        <strain evidence="8">JCM 8580</strain>
    </source>
</reference>
<dbReference type="GO" id="GO:0006825">
    <property type="term" value="P:copper ion transport"/>
    <property type="evidence" value="ECO:0007669"/>
    <property type="project" value="InterPro"/>
</dbReference>
<feature type="transmembrane region" description="Helical" evidence="6">
    <location>
        <begin position="150"/>
        <end position="171"/>
    </location>
</feature>
<dbReference type="InterPro" id="IPR032694">
    <property type="entry name" value="CopC/D"/>
</dbReference>
<evidence type="ECO:0000256" key="2">
    <source>
        <dbReference type="ARBA" id="ARBA00022475"/>
    </source>
</evidence>
<dbReference type="GO" id="GO:0046688">
    <property type="term" value="P:response to copper ion"/>
    <property type="evidence" value="ECO:0007669"/>
    <property type="project" value="UniProtKB-UniRule"/>
</dbReference>
<dbReference type="Proteomes" id="UP000682928">
    <property type="component" value="Chromosome"/>
</dbReference>
<gene>
    <name evidence="8" type="ORF">ENKO_19350</name>
</gene>
<dbReference type="PANTHER" id="PTHR34820:SF4">
    <property type="entry name" value="INNER MEMBRANE PROTEIN YEBZ"/>
    <property type="match status" value="1"/>
</dbReference>
<proteinExistence type="inferred from homology"/>
<keyword evidence="4 6" id="KW-1133">Transmembrane helix</keyword>
<evidence type="ECO:0000256" key="3">
    <source>
        <dbReference type="ARBA" id="ARBA00022692"/>
    </source>
</evidence>
<feature type="domain" description="Copper resistance protein D" evidence="7">
    <location>
        <begin position="185"/>
        <end position="282"/>
    </location>
</feature>
<dbReference type="PANTHER" id="PTHR34820">
    <property type="entry name" value="INNER MEMBRANE PROTEIN YEBZ"/>
    <property type="match status" value="1"/>
</dbReference>
<evidence type="ECO:0000256" key="5">
    <source>
        <dbReference type="ARBA" id="ARBA00023136"/>
    </source>
</evidence>
<name>A0AA86IPR1_9ENTR</name>
<sequence>MLAFLYIALRFIHFATLMLATGSAWFSAILAPAALQPVMIQHFKRLQRITLALCAISALLMFAVQGGMMGNGFQDTLRPDIWLAVAQTQFGSVWLWQMLLAVVTLAVMLVQPRSQGRLFGLLVAQLLLQAAVGHAAMHDGLTGIAQRMNHALHLICATAWFGGLLPVIFCTRQAEGHRRDAAITTLMRFSRATHLAVALVIVTGIVNALLIQGIALPWQSDYGRLLLCKCALVLVMLVIAVVNRYVLVPRFRTQGRQAQTLFIRMTQTEVMLGTLVLALVSLFATLEPF</sequence>
<evidence type="ECO:0000259" key="7">
    <source>
        <dbReference type="Pfam" id="PF05425"/>
    </source>
</evidence>
<evidence type="ECO:0000256" key="1">
    <source>
        <dbReference type="ARBA" id="ARBA00004651"/>
    </source>
</evidence>
<dbReference type="RefSeq" id="WP_088218767.1">
    <property type="nucleotide sequence ID" value="NZ_AP024590.1"/>
</dbReference>
<dbReference type="InterPro" id="IPR047689">
    <property type="entry name" value="CopD"/>
</dbReference>
<feature type="transmembrane region" description="Helical" evidence="6">
    <location>
        <begin position="222"/>
        <end position="247"/>
    </location>
</feature>
<keyword evidence="2 6" id="KW-1003">Cell membrane</keyword>
<organism evidence="8 9">
    <name type="scientific">Enterobacter kobei</name>
    <dbReference type="NCBI Taxonomy" id="208224"/>
    <lineage>
        <taxon>Bacteria</taxon>
        <taxon>Pseudomonadati</taxon>
        <taxon>Pseudomonadota</taxon>
        <taxon>Gammaproteobacteria</taxon>
        <taxon>Enterobacterales</taxon>
        <taxon>Enterobacteriaceae</taxon>
        <taxon>Enterobacter</taxon>
        <taxon>Enterobacter cloacae complex</taxon>
    </lineage>
</organism>
<feature type="transmembrane region" description="Helical" evidence="6">
    <location>
        <begin position="118"/>
        <end position="138"/>
    </location>
</feature>
<keyword evidence="6" id="KW-0186">Copper</keyword>
<keyword evidence="6" id="KW-0997">Cell inner membrane</keyword>
<comment type="function">
    <text evidence="6">Involved in copper resistance.</text>
</comment>
<keyword evidence="5 6" id="KW-0472">Membrane</keyword>
<comment type="similarity">
    <text evidence="6">Belongs to the CopD family.</text>
</comment>
<evidence type="ECO:0000256" key="4">
    <source>
        <dbReference type="ARBA" id="ARBA00022989"/>
    </source>
</evidence>
<dbReference type="InterPro" id="IPR008457">
    <property type="entry name" value="Cu-R_CopD_dom"/>
</dbReference>
<dbReference type="GO" id="GO:0005886">
    <property type="term" value="C:plasma membrane"/>
    <property type="evidence" value="ECO:0007669"/>
    <property type="project" value="UniProtKB-SubCell"/>
</dbReference>
<dbReference type="NCBIfam" id="NF033808">
    <property type="entry name" value="copper_CopD"/>
    <property type="match status" value="1"/>
</dbReference>
<feature type="transmembrane region" description="Helical" evidence="6">
    <location>
        <begin position="192"/>
        <end position="216"/>
    </location>
</feature>
<keyword evidence="3 6" id="KW-0812">Transmembrane</keyword>
<dbReference type="Pfam" id="PF05425">
    <property type="entry name" value="CopD"/>
    <property type="match status" value="1"/>
</dbReference>
<feature type="transmembrane region" description="Helical" evidence="6">
    <location>
        <begin position="6"/>
        <end position="30"/>
    </location>
</feature>
<evidence type="ECO:0000313" key="9">
    <source>
        <dbReference type="Proteomes" id="UP000682928"/>
    </source>
</evidence>
<accession>A0AA86IPR1</accession>
<evidence type="ECO:0000256" key="6">
    <source>
        <dbReference type="RuleBase" id="RU369037"/>
    </source>
</evidence>
<feature type="transmembrane region" description="Helical" evidence="6">
    <location>
        <begin position="268"/>
        <end position="286"/>
    </location>
</feature>
<evidence type="ECO:0000313" key="8">
    <source>
        <dbReference type="EMBL" id="BCU55341.1"/>
    </source>
</evidence>
<dbReference type="EMBL" id="AP024590">
    <property type="protein sequence ID" value="BCU55341.1"/>
    <property type="molecule type" value="Genomic_DNA"/>
</dbReference>
<comment type="subcellular location">
    <subcellularLocation>
        <location evidence="6">Cell inner membrane</location>
        <topology evidence="6">Multi-pass membrane protein</topology>
    </subcellularLocation>
    <subcellularLocation>
        <location evidence="1">Cell membrane</location>
        <topology evidence="1">Multi-pass membrane protein</topology>
    </subcellularLocation>
</comment>
<feature type="transmembrane region" description="Helical" evidence="6">
    <location>
        <begin position="51"/>
        <end position="73"/>
    </location>
</feature>